<dbReference type="Proteomes" id="UP001151760">
    <property type="component" value="Unassembled WGS sequence"/>
</dbReference>
<dbReference type="EMBL" id="BQNB010016669">
    <property type="protein sequence ID" value="GJT54403.1"/>
    <property type="molecule type" value="Genomic_DNA"/>
</dbReference>
<reference evidence="1" key="2">
    <citation type="submission" date="2022-01" db="EMBL/GenBank/DDBJ databases">
        <authorList>
            <person name="Yamashiro T."/>
            <person name="Shiraishi A."/>
            <person name="Satake H."/>
            <person name="Nakayama K."/>
        </authorList>
    </citation>
    <scope>NUCLEOTIDE SEQUENCE</scope>
</reference>
<evidence type="ECO:0000313" key="2">
    <source>
        <dbReference type="Proteomes" id="UP001151760"/>
    </source>
</evidence>
<proteinExistence type="predicted"/>
<evidence type="ECO:0000313" key="1">
    <source>
        <dbReference type="EMBL" id="GJT54403.1"/>
    </source>
</evidence>
<name>A0ABQ5ETP6_9ASTR</name>
<organism evidence="1 2">
    <name type="scientific">Tanacetum coccineum</name>
    <dbReference type="NCBI Taxonomy" id="301880"/>
    <lineage>
        <taxon>Eukaryota</taxon>
        <taxon>Viridiplantae</taxon>
        <taxon>Streptophyta</taxon>
        <taxon>Embryophyta</taxon>
        <taxon>Tracheophyta</taxon>
        <taxon>Spermatophyta</taxon>
        <taxon>Magnoliopsida</taxon>
        <taxon>eudicotyledons</taxon>
        <taxon>Gunneridae</taxon>
        <taxon>Pentapetalae</taxon>
        <taxon>asterids</taxon>
        <taxon>campanulids</taxon>
        <taxon>Asterales</taxon>
        <taxon>Asteraceae</taxon>
        <taxon>Asteroideae</taxon>
        <taxon>Anthemideae</taxon>
        <taxon>Anthemidinae</taxon>
        <taxon>Tanacetum</taxon>
    </lineage>
</organism>
<sequence>MVEATSSARDSRLPLPSRGKMWSLLSFHPPFLEFCHGDLISSHKVLRRLPILLFDVMELYGIFDVLLLLKIDLLAARSLINKALDNPVLLGEPIKNLVHYDDDEGFDGNVYKPNAKRQNFVLDSKSEDLSLTTLSLQFYEPRIRGMNQCKMGSTWYFESVSLLRK</sequence>
<gene>
    <name evidence="1" type="ORF">Tco_0989457</name>
</gene>
<keyword evidence="2" id="KW-1185">Reference proteome</keyword>
<protein>
    <submittedName>
        <fullName evidence="1">Uncharacterized protein</fullName>
    </submittedName>
</protein>
<accession>A0ABQ5ETP6</accession>
<reference evidence="1" key="1">
    <citation type="journal article" date="2022" name="Int. J. Mol. Sci.">
        <title>Draft Genome of Tanacetum Coccineum: Genomic Comparison of Closely Related Tanacetum-Family Plants.</title>
        <authorList>
            <person name="Yamashiro T."/>
            <person name="Shiraishi A."/>
            <person name="Nakayama K."/>
            <person name="Satake H."/>
        </authorList>
    </citation>
    <scope>NUCLEOTIDE SEQUENCE</scope>
</reference>
<comment type="caution">
    <text evidence="1">The sequence shown here is derived from an EMBL/GenBank/DDBJ whole genome shotgun (WGS) entry which is preliminary data.</text>
</comment>